<evidence type="ECO:0000313" key="1">
    <source>
        <dbReference type="EMBL" id="GAS94571.1"/>
    </source>
</evidence>
<name>A0A100WAD3_MYCCR</name>
<comment type="caution">
    <text evidence="1">The sequence shown here is derived from an EMBL/GenBank/DDBJ whole genome shotgun (WGS) entry which is preliminary data.</text>
</comment>
<reference evidence="2" key="2">
    <citation type="submission" date="2016-02" db="EMBL/GenBank/DDBJ databases">
        <title>Draft genome sequence of five rapidly growing Mycobacterium species.</title>
        <authorList>
            <person name="Katahira K."/>
            <person name="Gotou Y."/>
            <person name="Iida K."/>
            <person name="Ogura Y."/>
            <person name="Hayashi T."/>
        </authorList>
    </citation>
    <scope>NUCLEOTIDE SEQUENCE [LARGE SCALE GENOMIC DNA]</scope>
    <source>
        <strain evidence="2">JCM15298</strain>
    </source>
</reference>
<sequence>MTTVDMAARWPVRAINSLGVPLTALGAVPSLDAGWLRESASRVTGIDWVEDAYLDEALDVLTASLRAEADLSFMGRKMVQVRLRRMLATRLRLGRLLQSHPEIAARPVPPPVVIVGLQRTGTTLLHRLLAADPAAGSMRSWEGAHPLPDPNQVPGRPDARVALAAKEERVLRYLQPQFFAIHAAEAAAPEEDVLLLDYSLHSQMAEVMFHVPTYGRWLTGEDMTAAYALHRLLLQVLDWQKPRGRWVLKSPAHLEHLDVLLRTFPCAVVVWAHRDPAQTTASSSSMLAHYQALFSARVDHQRLARYWLAKNAAMIERAMTVRRTATATFVDVYYRDLLADPIGVVEAIYRAEGRAVTPAARQAMAAALDEQPQNRHGTHEYSLEQFGLSVAQVDDAYHRYAAHFAVGHEPGGVRAT</sequence>
<dbReference type="AlphaFoldDB" id="A0A100WAD3"/>
<dbReference type="PANTHER" id="PTHR36451">
    <property type="entry name" value="PAPS-DEPENDENT SULFOTRANSFERASE STF3"/>
    <property type="match status" value="1"/>
</dbReference>
<keyword evidence="2" id="KW-1185">Reference proteome</keyword>
<dbReference type="STRING" id="228230.RMCC_1537"/>
<reference evidence="2" key="1">
    <citation type="journal article" date="2016" name="Genome Announc.">
        <title>Draft Genome Sequences of Five Rapidly Growing Mycobacterium Species, M. thermoresistibile, M. fortuitum subsp. acetamidolyticum, M. canariasense, M. brisbanense, and M. novocastrense.</title>
        <authorList>
            <person name="Katahira K."/>
            <person name="Ogura Y."/>
            <person name="Gotoh Y."/>
            <person name="Hayashi T."/>
        </authorList>
    </citation>
    <scope>NUCLEOTIDE SEQUENCE [LARGE SCALE GENOMIC DNA]</scope>
    <source>
        <strain evidence="2">JCM15298</strain>
    </source>
</reference>
<dbReference type="PANTHER" id="PTHR36451:SF1">
    <property type="entry name" value="OMEGA-HYDROXY-BETA-DIHYDROMENAQUINONE-9 SULFOTRANSFERASE STF3"/>
    <property type="match status" value="1"/>
</dbReference>
<organism evidence="1 2">
    <name type="scientific">Mycolicibacterium canariasense</name>
    <name type="common">Mycobacterium canariasense</name>
    <dbReference type="NCBI Taxonomy" id="228230"/>
    <lineage>
        <taxon>Bacteria</taxon>
        <taxon>Bacillati</taxon>
        <taxon>Actinomycetota</taxon>
        <taxon>Actinomycetes</taxon>
        <taxon>Mycobacteriales</taxon>
        <taxon>Mycobacteriaceae</taxon>
        <taxon>Mycolicibacterium</taxon>
    </lineage>
</organism>
<evidence type="ECO:0000313" key="2">
    <source>
        <dbReference type="Proteomes" id="UP000069443"/>
    </source>
</evidence>
<dbReference type="InterPro" id="IPR052736">
    <property type="entry name" value="Stf3_sulfotransferase"/>
</dbReference>
<gene>
    <name evidence="1" type="ORF">RMCC_1537</name>
</gene>
<dbReference type="SUPFAM" id="SSF52540">
    <property type="entry name" value="P-loop containing nucleoside triphosphate hydrolases"/>
    <property type="match status" value="1"/>
</dbReference>
<keyword evidence="1" id="KW-0808">Transferase</keyword>
<dbReference type="EMBL" id="BCSY01000035">
    <property type="protein sequence ID" value="GAS94571.1"/>
    <property type="molecule type" value="Genomic_DNA"/>
</dbReference>
<dbReference type="InterPro" id="IPR027417">
    <property type="entry name" value="P-loop_NTPase"/>
</dbReference>
<proteinExistence type="predicted"/>
<dbReference type="Gene3D" id="3.40.50.300">
    <property type="entry name" value="P-loop containing nucleotide triphosphate hydrolases"/>
    <property type="match status" value="1"/>
</dbReference>
<protein>
    <submittedName>
        <fullName evidence="1">Putative sulfotransferase</fullName>
    </submittedName>
</protein>
<dbReference type="Pfam" id="PF13469">
    <property type="entry name" value="Sulfotransfer_3"/>
    <property type="match status" value="1"/>
</dbReference>
<dbReference type="GO" id="GO:0016740">
    <property type="term" value="F:transferase activity"/>
    <property type="evidence" value="ECO:0007669"/>
    <property type="project" value="UniProtKB-KW"/>
</dbReference>
<accession>A0A100WAD3</accession>
<dbReference type="Proteomes" id="UP000069443">
    <property type="component" value="Unassembled WGS sequence"/>
</dbReference>